<name>A0ABZ0X1J1_9GAMM</name>
<reference evidence="1 2" key="1">
    <citation type="submission" date="2023-11" db="EMBL/GenBank/DDBJ databases">
        <title>MicrobeMod: A computational toolkit for identifying prokaryotic methylation and restriction-modification with nanopore sequencing.</title>
        <authorList>
            <person name="Crits-Christoph A."/>
            <person name="Kang S.C."/>
            <person name="Lee H."/>
            <person name="Ostrov N."/>
        </authorList>
    </citation>
    <scope>NUCLEOTIDE SEQUENCE [LARGE SCALE GENOMIC DNA]</scope>
    <source>
        <strain evidence="1 2">DSMZ 16071</strain>
    </source>
</reference>
<sequence length="153" mass="17793">MMQIETIRDVLHWTKDFHQQLSQCLSHCADNNTDERARMILAYLSEHEKTLTDVVSGFEKNGDEHALNTWCYQYVHHNPITRHVHCDAPFVELDTAQIMDVIVDQHQQVIELYRYLASRAAISSTRELLESLCSLEEHEVMRLAQSSNRLGDL</sequence>
<evidence type="ECO:0000313" key="2">
    <source>
        <dbReference type="Proteomes" id="UP001324185"/>
    </source>
</evidence>
<protein>
    <submittedName>
        <fullName evidence="1">ATPase</fullName>
    </submittedName>
</protein>
<organism evidence="1 2">
    <name type="scientific">Kangiella aquimarina</name>
    <dbReference type="NCBI Taxonomy" id="261965"/>
    <lineage>
        <taxon>Bacteria</taxon>
        <taxon>Pseudomonadati</taxon>
        <taxon>Pseudomonadota</taxon>
        <taxon>Gammaproteobacteria</taxon>
        <taxon>Kangiellales</taxon>
        <taxon>Kangiellaceae</taxon>
        <taxon>Kangiella</taxon>
    </lineage>
</organism>
<dbReference type="EMBL" id="CP140158">
    <property type="protein sequence ID" value="WQG84452.1"/>
    <property type="molecule type" value="Genomic_DNA"/>
</dbReference>
<keyword evidence="2" id="KW-1185">Reference proteome</keyword>
<proteinExistence type="predicted"/>
<evidence type="ECO:0000313" key="1">
    <source>
        <dbReference type="EMBL" id="WQG84452.1"/>
    </source>
</evidence>
<dbReference type="Proteomes" id="UP001324185">
    <property type="component" value="Chromosome"/>
</dbReference>
<accession>A0ABZ0X1J1</accession>
<gene>
    <name evidence="1" type="ORF">SR900_08235</name>
</gene>